<dbReference type="Proteomes" id="UP000005777">
    <property type="component" value="Unassembled WGS sequence"/>
</dbReference>
<dbReference type="eggNOG" id="COG2852">
    <property type="taxonomic scope" value="Bacteria"/>
</dbReference>
<sequence length="298" mass="34350">MRASLILRRPRRDNIMRYAAWSRQQDAYAQCINLQRRTRHEIVASHFTAAALLGVPLPVKRQTLFVAVRYKEQRLRLKNVSCRYWSNADTPGSVVEISGITCVSPEALFIQMSMELTLKQLIMFGDSLICRDQKLALTTIPQIRSFIARCKRFRGLRKCLRALRLMRTRTDSPQETNVRLQILQHGLPEPRVNVQVGNNFIDLAYPAVRIGIEYDGQHHLQQIDSDHERVNHIQSTGWRIFVIDKFILDSSARFTVFLSDIIEAINGVSERKFDLSLARAAVTVHKIADGRRRRVFLG</sequence>
<dbReference type="InterPro" id="IPR011335">
    <property type="entry name" value="Restrct_endonuc-II-like"/>
</dbReference>
<dbReference type="HOGENOM" id="CLU_052626_2_1_11"/>
<dbReference type="EMBL" id="ADCX01000012">
    <property type="protein sequence ID" value="EFG26199.2"/>
    <property type="molecule type" value="Genomic_DNA"/>
</dbReference>
<reference evidence="2 3" key="1">
    <citation type="submission" date="2012-01" db="EMBL/GenBank/DDBJ databases">
        <title>The Genome Sequence of Scardovia inopinata F0304.</title>
        <authorList>
            <consortium name="The Broad Institute Genome Sequencing Platform"/>
            <person name="Earl A."/>
            <person name="Ward D."/>
            <person name="Feldgarden M."/>
            <person name="Gevers D."/>
            <person name="Izard J."/>
            <person name="Baranova O.V."/>
            <person name="Blanton J.M."/>
            <person name="Tanner A.C."/>
            <person name="Dewhirst F.E."/>
            <person name="Young S.K."/>
            <person name="Zeng Q."/>
            <person name="Gargeya S."/>
            <person name="Fitzgerald M."/>
            <person name="Haas B."/>
            <person name="Abouelleil A."/>
            <person name="Alvarado L."/>
            <person name="Arachchi H.M."/>
            <person name="Berlin A."/>
            <person name="Chapman S.B."/>
            <person name="Gearin G."/>
            <person name="Goldberg J."/>
            <person name="Griggs A."/>
            <person name="Gujja S."/>
            <person name="Hansen M."/>
            <person name="Heiman D."/>
            <person name="Howarth C."/>
            <person name="Larimer J."/>
            <person name="Lui A."/>
            <person name="MacDonald P.J."/>
            <person name="McCowen C."/>
            <person name="Montmayeur A."/>
            <person name="Murphy C."/>
            <person name="Neiman D."/>
            <person name="Pearson M."/>
            <person name="Priest M."/>
            <person name="Roberts A."/>
            <person name="Saif S."/>
            <person name="Shea T."/>
            <person name="Sisk P."/>
            <person name="Stolte C."/>
            <person name="Sykes S."/>
            <person name="Wortman J."/>
            <person name="Nusbaum C."/>
            <person name="Birren B."/>
        </authorList>
    </citation>
    <scope>NUCLEOTIDE SEQUENCE [LARGE SCALE GENOMIC DNA]</scope>
    <source>
        <strain evidence="2 3">F0304</strain>
    </source>
</reference>
<evidence type="ECO:0000313" key="3">
    <source>
        <dbReference type="Proteomes" id="UP000005777"/>
    </source>
</evidence>
<dbReference type="Gene3D" id="3.40.960.10">
    <property type="entry name" value="VSR Endonuclease"/>
    <property type="match status" value="1"/>
</dbReference>
<evidence type="ECO:0000313" key="2">
    <source>
        <dbReference type="EMBL" id="EFG26199.2"/>
    </source>
</evidence>
<dbReference type="InterPro" id="IPR007569">
    <property type="entry name" value="DUF559"/>
</dbReference>
<accession>W5IGX6</accession>
<dbReference type="AlphaFoldDB" id="W5IGX6"/>
<organism evidence="2 3">
    <name type="scientific">Scardovia inopinata F0304</name>
    <dbReference type="NCBI Taxonomy" id="641146"/>
    <lineage>
        <taxon>Bacteria</taxon>
        <taxon>Bacillati</taxon>
        <taxon>Actinomycetota</taxon>
        <taxon>Actinomycetes</taxon>
        <taxon>Bifidobacteriales</taxon>
        <taxon>Bifidobacteriaceae</taxon>
        <taxon>Scardovia</taxon>
    </lineage>
</organism>
<feature type="domain" description="DUF559" evidence="1">
    <location>
        <begin position="175"/>
        <end position="241"/>
    </location>
</feature>
<comment type="caution">
    <text evidence="2">The sequence shown here is derived from an EMBL/GenBank/DDBJ whole genome shotgun (WGS) entry which is preliminary data.</text>
</comment>
<gene>
    <name evidence="2" type="ORF">HMPREF9020_01280</name>
</gene>
<name>W5IGX6_SCAIO</name>
<dbReference type="Pfam" id="PF04480">
    <property type="entry name" value="DUF559"/>
    <property type="match status" value="1"/>
</dbReference>
<proteinExistence type="predicted"/>
<dbReference type="SUPFAM" id="SSF52980">
    <property type="entry name" value="Restriction endonuclease-like"/>
    <property type="match status" value="1"/>
</dbReference>
<protein>
    <recommendedName>
        <fullName evidence="1">DUF559 domain-containing protein</fullName>
    </recommendedName>
</protein>
<evidence type="ECO:0000259" key="1">
    <source>
        <dbReference type="Pfam" id="PF04480"/>
    </source>
</evidence>
<keyword evidence="3" id="KW-1185">Reference proteome</keyword>